<sequence length="532" mass="55260">MVVILVGMASFAVDLGYQRVAARDMQAVADVVAFDMARGLDGRSSSALVGSTWEARLSDSINRNRDSVGEALTVTSCTASTTALSGNQICATPGVYDRVTKTFTDSNGAPATHVRVITRTKIDYFFPIYANEGWVTKTAYAEAQKKVCIQLGSYAARLKTGNSPLLGPLLGFLDSDLNLGVGDYNALAAVNLELLNLVDVNTAAGTVGELIEGNQLLGLADFYLATATALQQQSGNTAAVGLLQTLALKVPNIKIPLGELLDVGTGGASGLSAALNLLDLVSTAAFVANGDNAVTIPQLNVNLGPLAKVQAKAHITEPLRPACNDGIAKTSQVGVSLDATALDFSFVPLGVLDPLGLTKIETKVALHGEINVGAAEGRITNAKCRPNKSVTVKVSDGLATVNLSLEIKAKFGLLGVIEGPITITGTAPTNGEVTKVIINDGDYDVALPVGNGNIGLPVLHVNTSQLKVLNLPIGALLSWVLNPILDLLINPLLQGLDKFVLSPLLQTLGLQVSGADVFVLREPNCGTPALRG</sequence>
<dbReference type="EMBL" id="BAAALG010000003">
    <property type="protein sequence ID" value="GAA1095102.1"/>
    <property type="molecule type" value="Genomic_DNA"/>
</dbReference>
<gene>
    <name evidence="1" type="ORF">GCM10009668_08760</name>
</gene>
<evidence type="ECO:0008006" key="3">
    <source>
        <dbReference type="Google" id="ProtNLM"/>
    </source>
</evidence>
<proteinExistence type="predicted"/>
<reference evidence="2" key="1">
    <citation type="journal article" date="2019" name="Int. J. Syst. Evol. Microbiol.">
        <title>The Global Catalogue of Microorganisms (GCM) 10K type strain sequencing project: providing services to taxonomists for standard genome sequencing and annotation.</title>
        <authorList>
            <consortium name="The Broad Institute Genomics Platform"/>
            <consortium name="The Broad Institute Genome Sequencing Center for Infectious Disease"/>
            <person name="Wu L."/>
            <person name="Ma J."/>
        </authorList>
    </citation>
    <scope>NUCLEOTIDE SEQUENCE [LARGE SCALE GENOMIC DNA]</scope>
    <source>
        <strain evidence="2">JCM 13008</strain>
    </source>
</reference>
<name>A0ABP4E992_9ACTN</name>
<comment type="caution">
    <text evidence="1">The sequence shown here is derived from an EMBL/GenBank/DDBJ whole genome shotgun (WGS) entry which is preliminary data.</text>
</comment>
<protein>
    <recommendedName>
        <fullName evidence="3">Flp pilus-assembly TadG-like N-terminal domain-containing protein</fullName>
    </recommendedName>
</protein>
<keyword evidence="2" id="KW-1185">Reference proteome</keyword>
<dbReference type="Proteomes" id="UP001501581">
    <property type="component" value="Unassembled WGS sequence"/>
</dbReference>
<evidence type="ECO:0000313" key="1">
    <source>
        <dbReference type="EMBL" id="GAA1095102.1"/>
    </source>
</evidence>
<organism evidence="1 2">
    <name type="scientific">Nocardioides dubius</name>
    <dbReference type="NCBI Taxonomy" id="317019"/>
    <lineage>
        <taxon>Bacteria</taxon>
        <taxon>Bacillati</taxon>
        <taxon>Actinomycetota</taxon>
        <taxon>Actinomycetes</taxon>
        <taxon>Propionibacteriales</taxon>
        <taxon>Nocardioidaceae</taxon>
        <taxon>Nocardioides</taxon>
    </lineage>
</organism>
<accession>A0ABP4E992</accession>
<evidence type="ECO:0000313" key="2">
    <source>
        <dbReference type="Proteomes" id="UP001501581"/>
    </source>
</evidence>